<comment type="cofactor">
    <cofactor evidence="1">
        <name>pyridoxal 5'-phosphate</name>
        <dbReference type="ChEBI" id="CHEBI:597326"/>
    </cofactor>
</comment>
<keyword evidence="3" id="KW-0663">Pyridoxal phosphate</keyword>
<dbReference type="PROSITE" id="PS00878">
    <property type="entry name" value="ODR_DC_2_1"/>
    <property type="match status" value="1"/>
</dbReference>
<dbReference type="InterPro" id="IPR002986">
    <property type="entry name" value="DAP_deCOOHase_LysA"/>
</dbReference>
<dbReference type="Gene3D" id="2.40.37.10">
    <property type="entry name" value="Lyase, Ornithine Decarboxylase, Chain A, domain 1"/>
    <property type="match status" value="1"/>
</dbReference>
<dbReference type="InterPro" id="IPR029066">
    <property type="entry name" value="PLP-binding_barrel"/>
</dbReference>
<dbReference type="PRINTS" id="PR01179">
    <property type="entry name" value="ODADCRBXLASE"/>
</dbReference>
<dbReference type="GO" id="GO:0009089">
    <property type="term" value="P:lysine biosynthetic process via diaminopimelate"/>
    <property type="evidence" value="ECO:0007669"/>
    <property type="project" value="InterPro"/>
</dbReference>
<organism evidence="6 7">
    <name type="scientific">Lujinxingia vulgaris</name>
    <dbReference type="NCBI Taxonomy" id="2600176"/>
    <lineage>
        <taxon>Bacteria</taxon>
        <taxon>Deltaproteobacteria</taxon>
        <taxon>Bradymonadales</taxon>
        <taxon>Lujinxingiaceae</taxon>
        <taxon>Lujinxingia</taxon>
    </lineage>
</organism>
<reference evidence="6 7" key="1">
    <citation type="submission" date="2019-08" db="EMBL/GenBank/DDBJ databases">
        <title>Bradymonadales sp. TMQ2.</title>
        <authorList>
            <person name="Liang Q."/>
        </authorList>
    </citation>
    <scope>NUCLEOTIDE SEQUENCE [LARGE SCALE GENOMIC DNA]</scope>
    <source>
        <strain evidence="6 7">TMQ2</strain>
    </source>
</reference>
<dbReference type="AlphaFoldDB" id="A0A5C6XJ65"/>
<dbReference type="GO" id="GO:0008836">
    <property type="term" value="F:diaminopimelate decarboxylase activity"/>
    <property type="evidence" value="ECO:0007669"/>
    <property type="project" value="InterPro"/>
</dbReference>
<evidence type="ECO:0000313" key="7">
    <source>
        <dbReference type="Proteomes" id="UP000321046"/>
    </source>
</evidence>
<dbReference type="InterPro" id="IPR000183">
    <property type="entry name" value="Orn/DAP/Arg_de-COase"/>
</dbReference>
<dbReference type="Pfam" id="PF02784">
    <property type="entry name" value="Orn_Arg_deC_N"/>
    <property type="match status" value="1"/>
</dbReference>
<dbReference type="PANTHER" id="PTHR43727">
    <property type="entry name" value="DIAMINOPIMELATE DECARBOXYLASE"/>
    <property type="match status" value="1"/>
</dbReference>
<dbReference type="InterPro" id="IPR022644">
    <property type="entry name" value="De-COase2_N"/>
</dbReference>
<dbReference type="InterPro" id="IPR009006">
    <property type="entry name" value="Ala_racemase/Decarboxylase_C"/>
</dbReference>
<accession>A0A5C6XJ65</accession>
<sequence length="470" mass="51658">MRAPVGAGISGPFPPFSPPASRRFSPGLLSRVSVNIHWRSHDVNRFPQIRPAALDPAHQNWWVRDGLRPETHRLQIAGHDAEQLLRHVDRPLFAYDLDRVEANYMRLHDAFARHGHPFQVFFAVKANRFRPIVETLRATGVAGIDAASPREVLYALEMGFPAEKITFTNVSVSHRDIEQLKGLPIMLNCDSLSVINKVADVDPGRAIGLRINPQVGVGINDNLTYAGQRATKFGIYLDRLPEALELIQKRGLRLQGLHMHVGCGWTGSAITQYFQAVDRLTAIARQVIDTHGPLEYLNFGGGLGVPLTAGDGSVDVNLYAEGIVERVRQLGLGIKVCVEPGDYIVKDSGVLLSEVVMVEEKGGTEFVGVNTGFNVHTGASHYGLYQEFVHSTRADFGPEKNVTIVGNINEVIDVFAADRPMPLIEEGDVLAMLNAGGYGASMMMEHCLREPAMQVGLSQKGNPFAQRFDF</sequence>
<evidence type="ECO:0000256" key="4">
    <source>
        <dbReference type="ARBA" id="ARBA00023239"/>
    </source>
</evidence>
<dbReference type="CDD" id="cd06828">
    <property type="entry name" value="PLPDE_III_DapDC"/>
    <property type="match status" value="1"/>
</dbReference>
<comment type="caution">
    <text evidence="6">The sequence shown here is derived from an EMBL/GenBank/DDBJ whole genome shotgun (WGS) entry which is preliminary data.</text>
</comment>
<keyword evidence="2" id="KW-0210">Decarboxylase</keyword>
<evidence type="ECO:0000256" key="1">
    <source>
        <dbReference type="ARBA" id="ARBA00001933"/>
    </source>
</evidence>
<dbReference type="SUPFAM" id="SSF51419">
    <property type="entry name" value="PLP-binding barrel"/>
    <property type="match status" value="1"/>
</dbReference>
<evidence type="ECO:0000259" key="5">
    <source>
        <dbReference type="Pfam" id="PF02784"/>
    </source>
</evidence>
<gene>
    <name evidence="6" type="ORF">FRC96_05275</name>
</gene>
<dbReference type="PANTHER" id="PTHR43727:SF2">
    <property type="entry name" value="GROUP IV DECARBOXYLASE"/>
    <property type="match status" value="1"/>
</dbReference>
<dbReference type="OrthoDB" id="9802241at2"/>
<dbReference type="Proteomes" id="UP000321046">
    <property type="component" value="Unassembled WGS sequence"/>
</dbReference>
<dbReference type="Gene3D" id="3.20.20.10">
    <property type="entry name" value="Alanine racemase"/>
    <property type="match status" value="1"/>
</dbReference>
<proteinExistence type="predicted"/>
<dbReference type="SUPFAM" id="SSF50621">
    <property type="entry name" value="Alanine racemase C-terminal domain-like"/>
    <property type="match status" value="1"/>
</dbReference>
<name>A0A5C6XJ65_9DELT</name>
<dbReference type="EMBL" id="VOSL01000023">
    <property type="protein sequence ID" value="TXD40855.1"/>
    <property type="molecule type" value="Genomic_DNA"/>
</dbReference>
<feature type="domain" description="Orn/DAP/Arg decarboxylase 2 N-terminal" evidence="5">
    <location>
        <begin position="98"/>
        <end position="345"/>
    </location>
</feature>
<keyword evidence="4" id="KW-0456">Lyase</keyword>
<evidence type="ECO:0000313" key="6">
    <source>
        <dbReference type="EMBL" id="TXD40855.1"/>
    </source>
</evidence>
<dbReference type="InterPro" id="IPR022653">
    <property type="entry name" value="De-COase2_pyr-phos_BS"/>
</dbReference>
<protein>
    <submittedName>
        <fullName evidence="6">Diaminopimelate decarboxylase</fullName>
    </submittedName>
</protein>
<evidence type="ECO:0000256" key="2">
    <source>
        <dbReference type="ARBA" id="ARBA00022793"/>
    </source>
</evidence>
<evidence type="ECO:0000256" key="3">
    <source>
        <dbReference type="ARBA" id="ARBA00022898"/>
    </source>
</evidence>